<keyword evidence="5" id="KW-0804">Transcription</keyword>
<evidence type="ECO:0000313" key="9">
    <source>
        <dbReference type="Proteomes" id="UP000605992"/>
    </source>
</evidence>
<reference evidence="8" key="1">
    <citation type="submission" date="2021-01" db="EMBL/GenBank/DDBJ databases">
        <title>Whole genome shotgun sequence of Planotetraspora thailandica NBRC 104271.</title>
        <authorList>
            <person name="Komaki H."/>
            <person name="Tamura T."/>
        </authorList>
    </citation>
    <scope>NUCLEOTIDE SEQUENCE</scope>
    <source>
        <strain evidence="8">NBRC 104271</strain>
    </source>
</reference>
<dbReference type="SUPFAM" id="SSF88659">
    <property type="entry name" value="Sigma3 and sigma4 domains of RNA polymerase sigma factors"/>
    <property type="match status" value="1"/>
</dbReference>
<evidence type="ECO:0000259" key="7">
    <source>
        <dbReference type="Pfam" id="PF04542"/>
    </source>
</evidence>
<accession>A0A8J3XRU6</accession>
<evidence type="ECO:0000313" key="8">
    <source>
        <dbReference type="EMBL" id="GII52447.1"/>
    </source>
</evidence>
<dbReference type="Proteomes" id="UP000605992">
    <property type="component" value="Unassembled WGS sequence"/>
</dbReference>
<comment type="similarity">
    <text evidence="1">Belongs to the sigma-70 factor family. ECF subfamily.</text>
</comment>
<dbReference type="RefSeq" id="WP_203942755.1">
    <property type="nucleotide sequence ID" value="NZ_BOOR01000006.1"/>
</dbReference>
<dbReference type="SUPFAM" id="SSF88946">
    <property type="entry name" value="Sigma2 domain of RNA polymerase sigma factors"/>
    <property type="match status" value="1"/>
</dbReference>
<evidence type="ECO:0000256" key="5">
    <source>
        <dbReference type="ARBA" id="ARBA00023163"/>
    </source>
</evidence>
<dbReference type="InterPro" id="IPR013324">
    <property type="entry name" value="RNA_pol_sigma_r3/r4-like"/>
</dbReference>
<organism evidence="8 9">
    <name type="scientific">Planotetraspora thailandica</name>
    <dbReference type="NCBI Taxonomy" id="487172"/>
    <lineage>
        <taxon>Bacteria</taxon>
        <taxon>Bacillati</taxon>
        <taxon>Actinomycetota</taxon>
        <taxon>Actinomycetes</taxon>
        <taxon>Streptosporangiales</taxon>
        <taxon>Streptosporangiaceae</taxon>
        <taxon>Planotetraspora</taxon>
    </lineage>
</organism>
<dbReference type="GO" id="GO:0003677">
    <property type="term" value="F:DNA binding"/>
    <property type="evidence" value="ECO:0007669"/>
    <property type="project" value="UniProtKB-KW"/>
</dbReference>
<dbReference type="InterPro" id="IPR039425">
    <property type="entry name" value="RNA_pol_sigma-70-like"/>
</dbReference>
<keyword evidence="2" id="KW-0805">Transcription regulation</keyword>
<dbReference type="GO" id="GO:0016987">
    <property type="term" value="F:sigma factor activity"/>
    <property type="evidence" value="ECO:0007669"/>
    <property type="project" value="UniProtKB-KW"/>
</dbReference>
<dbReference type="Gene3D" id="1.10.1740.10">
    <property type="match status" value="1"/>
</dbReference>
<feature type="compositionally biased region" description="Basic residues" evidence="6">
    <location>
        <begin position="456"/>
        <end position="468"/>
    </location>
</feature>
<proteinExistence type="inferred from homology"/>
<evidence type="ECO:0000256" key="6">
    <source>
        <dbReference type="SAM" id="MobiDB-lite"/>
    </source>
</evidence>
<feature type="compositionally biased region" description="Pro residues" evidence="6">
    <location>
        <begin position="374"/>
        <end position="386"/>
    </location>
</feature>
<name>A0A8J3XRU6_9ACTN</name>
<dbReference type="PANTHER" id="PTHR43133">
    <property type="entry name" value="RNA POLYMERASE ECF-TYPE SIGMA FACTO"/>
    <property type="match status" value="1"/>
</dbReference>
<dbReference type="InterPro" id="IPR013325">
    <property type="entry name" value="RNA_pol_sigma_r2"/>
</dbReference>
<evidence type="ECO:0000256" key="4">
    <source>
        <dbReference type="ARBA" id="ARBA00023125"/>
    </source>
</evidence>
<dbReference type="PANTHER" id="PTHR43133:SF8">
    <property type="entry name" value="RNA POLYMERASE SIGMA FACTOR HI_1459-RELATED"/>
    <property type="match status" value="1"/>
</dbReference>
<sequence length="508" mass="54441">MNDGILVEALRARDPGALAALYDTYAERIYQYCRAMLGSPDGAQVALRDTFVSAEALIGSLDDPENFRPWLYALARGECRRRLVPGDLSAAVDTGPVSTVTMPLTDPADADLRVVAWSAVAGLDLADREVLELTTRHGLTGAELASVLGTGQRYAEALREAATERLRDAVTAEILVRGEPRACDRLVKVLAGFDGVLSPELRDRVIRHRAHCEICSRRGVKQVSAAKVFGMLPQIAIPGSLRVRVLSCFIDPELVPYRRFVARRVGPLDISGFPREGIRGEGRVAQAIAGSIATVAAVAAVALMFAQLLGGPEDRRVNVITRRVPTPSEAVMASGTPTATPPGGKPVLIMPVAEDTPIESPRPREIVAAVPGLSAPPQPAPAPLPAPSWSKPPMWPQPPSRPTPRPTPPPGSPTVPPPYTPPPSPTPSPTPPPTEPTPSPTPPQQTPTPHPSFHPHPPRHHERGHGPRPRREREPDCEETPPPGGQKPWPRPRDDRNPPPSAEPHAAS</sequence>
<protein>
    <recommendedName>
        <fullName evidence="7">RNA polymerase sigma-70 region 2 domain-containing protein</fullName>
    </recommendedName>
</protein>
<comment type="caution">
    <text evidence="8">The sequence shown here is derived from an EMBL/GenBank/DDBJ whole genome shotgun (WGS) entry which is preliminary data.</text>
</comment>
<dbReference type="AlphaFoldDB" id="A0A8J3XRU6"/>
<dbReference type="EMBL" id="BOOR01000006">
    <property type="protein sequence ID" value="GII52447.1"/>
    <property type="molecule type" value="Genomic_DNA"/>
</dbReference>
<keyword evidence="4" id="KW-0238">DNA-binding</keyword>
<evidence type="ECO:0000256" key="2">
    <source>
        <dbReference type="ARBA" id="ARBA00023015"/>
    </source>
</evidence>
<dbReference type="GO" id="GO:0006352">
    <property type="term" value="P:DNA-templated transcription initiation"/>
    <property type="evidence" value="ECO:0007669"/>
    <property type="project" value="InterPro"/>
</dbReference>
<gene>
    <name evidence="8" type="ORF">Pth03_08360</name>
</gene>
<feature type="region of interest" description="Disordered" evidence="6">
    <location>
        <begin position="371"/>
        <end position="508"/>
    </location>
</feature>
<evidence type="ECO:0000256" key="3">
    <source>
        <dbReference type="ARBA" id="ARBA00023082"/>
    </source>
</evidence>
<evidence type="ECO:0000256" key="1">
    <source>
        <dbReference type="ARBA" id="ARBA00010641"/>
    </source>
</evidence>
<feature type="domain" description="RNA polymerase sigma-70 region 2" evidence="7">
    <location>
        <begin position="21"/>
        <end position="83"/>
    </location>
</feature>
<feature type="compositionally biased region" description="Pro residues" evidence="6">
    <location>
        <begin position="393"/>
        <end position="455"/>
    </location>
</feature>
<dbReference type="InterPro" id="IPR007627">
    <property type="entry name" value="RNA_pol_sigma70_r2"/>
</dbReference>
<keyword evidence="9" id="KW-1185">Reference proteome</keyword>
<keyword evidence="3" id="KW-0731">Sigma factor</keyword>
<dbReference type="Pfam" id="PF04542">
    <property type="entry name" value="Sigma70_r2"/>
    <property type="match status" value="1"/>
</dbReference>